<dbReference type="InterPro" id="IPR036625">
    <property type="entry name" value="E3-bd_dom_sf"/>
</dbReference>
<organism evidence="12">
    <name type="scientific">Buchnera aphidicola</name>
    <name type="common">Aphis aurantii</name>
    <dbReference type="NCBI Taxonomy" id="1470492"/>
    <lineage>
        <taxon>Bacteria</taxon>
        <taxon>Pseudomonadati</taxon>
        <taxon>Pseudomonadota</taxon>
        <taxon>Gammaproteobacteria</taxon>
        <taxon>Enterobacterales</taxon>
        <taxon>Erwiniaceae</taxon>
        <taxon>Buchnera</taxon>
    </lineage>
</organism>
<dbReference type="GO" id="GO:0005737">
    <property type="term" value="C:cytoplasm"/>
    <property type="evidence" value="ECO:0007669"/>
    <property type="project" value="TreeGrafter"/>
</dbReference>
<dbReference type="InterPro" id="IPR003016">
    <property type="entry name" value="2-oxoA_DH_lipoyl-BS"/>
</dbReference>
<dbReference type="SUPFAM" id="SSF52777">
    <property type="entry name" value="CoA-dependent acyltransferases"/>
    <property type="match status" value="1"/>
</dbReference>
<protein>
    <recommendedName>
        <fullName evidence="9">Dihydrolipoamide acetyltransferase component of pyruvate dehydrogenase complex</fullName>
        <ecNumber evidence="9">2.3.1.-</ecNumber>
    </recommendedName>
</protein>
<evidence type="ECO:0000256" key="9">
    <source>
        <dbReference type="RuleBase" id="RU003423"/>
    </source>
</evidence>
<reference evidence="12" key="1">
    <citation type="submission" date="2024-06" db="EMBL/GenBank/DDBJ databases">
        <title>Unveiling Genomic Reduction in Obligate Endosymbionts Buchnera of Aphids: Insights from Phylogenomic Comparative Analysis with Novel Genome Data and Co-obligate Endosymbionts.</title>
        <authorList>
            <person name="Lu C."/>
            <person name="Zou T."/>
            <person name="Liu Q."/>
            <person name="Huang X."/>
        </authorList>
    </citation>
    <scope>NUCLEOTIDE SEQUENCE</scope>
    <source>
        <strain evidence="12">Aphau13</strain>
    </source>
</reference>
<evidence type="ECO:0000313" key="12">
    <source>
        <dbReference type="EMBL" id="XAJ81057.1"/>
    </source>
</evidence>
<proteinExistence type="inferred from homology"/>
<dbReference type="SUPFAM" id="SSF47005">
    <property type="entry name" value="Peripheral subunit-binding domain of 2-oxo acid dehydrogenase complex"/>
    <property type="match status" value="1"/>
</dbReference>
<comment type="cofactor">
    <cofactor evidence="1 9">
        <name>(R)-lipoate</name>
        <dbReference type="ChEBI" id="CHEBI:83088"/>
    </cofactor>
</comment>
<dbReference type="PROSITE" id="PS00189">
    <property type="entry name" value="LIPOYL"/>
    <property type="match status" value="1"/>
</dbReference>
<dbReference type="Gene3D" id="3.30.559.10">
    <property type="entry name" value="Chloramphenicol acetyltransferase-like domain"/>
    <property type="match status" value="1"/>
</dbReference>
<dbReference type="InterPro" id="IPR023213">
    <property type="entry name" value="CAT-like_dom_sf"/>
</dbReference>
<gene>
    <name evidence="12" type="ORF">RJT31_01040</name>
</gene>
<evidence type="ECO:0000256" key="8">
    <source>
        <dbReference type="ARBA" id="ARBA00048370"/>
    </source>
</evidence>
<comment type="function">
    <text evidence="7">The pyruvate dehydrogenase complex catalyzes the overall conversion of pyruvate to acetyl-CoA and CO(2). It contains multiple copies of three enzymatic components: pyruvate dehydrogenase (E1), dihydrolipoamide acetyltransferase (E2) and lipoamide dehydrogenase (E3).</text>
</comment>
<evidence type="ECO:0000256" key="5">
    <source>
        <dbReference type="ARBA" id="ARBA00022823"/>
    </source>
</evidence>
<keyword evidence="4 9" id="KW-0808">Transferase</keyword>
<feature type="domain" description="Lipoyl-binding" evidence="10">
    <location>
        <begin position="2"/>
        <end position="75"/>
    </location>
</feature>
<evidence type="ECO:0000256" key="4">
    <source>
        <dbReference type="ARBA" id="ARBA00022679"/>
    </source>
</evidence>
<keyword evidence="5 9" id="KW-0450">Lipoyl</keyword>
<name>A0AAU6W623_9GAMM</name>
<dbReference type="GO" id="GO:0004742">
    <property type="term" value="F:dihydrolipoyllysine-residue acetyltransferase activity"/>
    <property type="evidence" value="ECO:0007669"/>
    <property type="project" value="UniProtKB-EC"/>
</dbReference>
<feature type="domain" description="Peripheral subunit-binding (PSBD)" evidence="11">
    <location>
        <begin position="106"/>
        <end position="143"/>
    </location>
</feature>
<dbReference type="FunFam" id="3.30.559.10:FF:000004">
    <property type="entry name" value="Acetyltransferase component of pyruvate dehydrogenase complex"/>
    <property type="match status" value="1"/>
</dbReference>
<dbReference type="InterPro" id="IPR001078">
    <property type="entry name" value="2-oxoacid_DH_actylTfrase"/>
</dbReference>
<dbReference type="PANTHER" id="PTHR43178:SF2">
    <property type="entry name" value="DIHYDROLIPOYLLYSINE-RESIDUE ACETYLTRANSFERASE COMPONENT OF PYRUVATE DEHYDROGENASE COMPLEX"/>
    <property type="match status" value="1"/>
</dbReference>
<dbReference type="InterPro" id="IPR004167">
    <property type="entry name" value="PSBD"/>
</dbReference>
<dbReference type="EMBL" id="CP135018">
    <property type="protein sequence ID" value="XAJ81057.1"/>
    <property type="molecule type" value="Genomic_DNA"/>
</dbReference>
<dbReference type="RefSeq" id="WP_348769541.1">
    <property type="nucleotide sequence ID" value="NZ_CP135018.1"/>
</dbReference>
<evidence type="ECO:0000256" key="3">
    <source>
        <dbReference type="ARBA" id="ARBA00011484"/>
    </source>
</evidence>
<dbReference type="Gene3D" id="4.10.320.10">
    <property type="entry name" value="E3-binding domain"/>
    <property type="match status" value="1"/>
</dbReference>
<dbReference type="SUPFAM" id="SSF51230">
    <property type="entry name" value="Single hybrid motif"/>
    <property type="match status" value="1"/>
</dbReference>
<comment type="subunit">
    <text evidence="3">Forms a 24-polypeptide structural core with octahedral symmetry.</text>
</comment>
<dbReference type="Pfam" id="PF00364">
    <property type="entry name" value="Biotin_lipoyl"/>
    <property type="match status" value="1"/>
</dbReference>
<dbReference type="GO" id="GO:0031405">
    <property type="term" value="F:lipoic acid binding"/>
    <property type="evidence" value="ECO:0007669"/>
    <property type="project" value="TreeGrafter"/>
</dbReference>
<dbReference type="AlphaFoldDB" id="A0AAU6W623"/>
<dbReference type="PROSITE" id="PS50968">
    <property type="entry name" value="BIOTINYL_LIPOYL"/>
    <property type="match status" value="1"/>
</dbReference>
<dbReference type="EC" id="2.3.1.-" evidence="9"/>
<comment type="similarity">
    <text evidence="2 9">Belongs to the 2-oxoacid dehydrogenase family.</text>
</comment>
<evidence type="ECO:0000259" key="11">
    <source>
        <dbReference type="PROSITE" id="PS51826"/>
    </source>
</evidence>
<dbReference type="PANTHER" id="PTHR43178">
    <property type="entry name" value="DIHYDROLIPOAMIDE ACETYLTRANSFERASE COMPONENT OF PYRUVATE DEHYDROGENASE COMPLEX"/>
    <property type="match status" value="1"/>
</dbReference>
<sequence length="386" mass="43419">MHIEVKMPDVGLDQVEVIEILVKLNEEIQIEQGLITVEGEKASMEIPSPISGIVKKINVKVGDKLTTDSIIMIFKTSNIDSQNLNKTDIIPKSEKSTIHIEKDVVHATPSVRRLARELKINLNNVSGSGRKNRILRNDVELCKTSLLNNSDKLKIEPFPINMLQRTVGKNLSNNWINIPHVTQFDEVNITALEDFRKSYNNTEYKKDTNYKNITILVFVIKAVSHALLKFPIFNSSLSIDKKTILFKKYVNIGVAVDVENGLFVPVLKNVNKKNIMNLSIELISLSDKARKNQLDKLDMKDGCFTISNLGSIGGYWFTPIINSPEVAILGISKAVIKPIWNGIKFIPSLILPLSLSYDHRVINGAEAARFVSFLKKLLSDIRFLVM</sequence>
<keyword evidence="6 9" id="KW-0012">Acyltransferase</keyword>
<dbReference type="InterPro" id="IPR000089">
    <property type="entry name" value="Biotin_lipoyl"/>
</dbReference>
<evidence type="ECO:0000259" key="10">
    <source>
        <dbReference type="PROSITE" id="PS50968"/>
    </source>
</evidence>
<dbReference type="Pfam" id="PF00198">
    <property type="entry name" value="2-oxoacid_dh"/>
    <property type="match status" value="1"/>
</dbReference>
<dbReference type="PROSITE" id="PS51826">
    <property type="entry name" value="PSBD"/>
    <property type="match status" value="1"/>
</dbReference>
<dbReference type="Pfam" id="PF02817">
    <property type="entry name" value="E3_binding"/>
    <property type="match status" value="1"/>
</dbReference>
<evidence type="ECO:0000256" key="7">
    <source>
        <dbReference type="ARBA" id="ARBA00025211"/>
    </source>
</evidence>
<dbReference type="InterPro" id="IPR050743">
    <property type="entry name" value="2-oxoacid_DH_E2_comp"/>
</dbReference>
<dbReference type="Gene3D" id="2.40.50.100">
    <property type="match status" value="1"/>
</dbReference>
<evidence type="ECO:0000256" key="1">
    <source>
        <dbReference type="ARBA" id="ARBA00001938"/>
    </source>
</evidence>
<evidence type="ECO:0000256" key="2">
    <source>
        <dbReference type="ARBA" id="ARBA00007317"/>
    </source>
</evidence>
<evidence type="ECO:0000256" key="6">
    <source>
        <dbReference type="ARBA" id="ARBA00023315"/>
    </source>
</evidence>
<dbReference type="CDD" id="cd06849">
    <property type="entry name" value="lipoyl_domain"/>
    <property type="match status" value="1"/>
</dbReference>
<dbReference type="InterPro" id="IPR011053">
    <property type="entry name" value="Single_hybrid_motif"/>
</dbReference>
<comment type="catalytic activity">
    <reaction evidence="8">
        <text>N(6)-[(R)-dihydrolipoyl]-L-lysyl-[protein] + acetyl-CoA = N(6)-[(R)-S(8)-acetyldihydrolipoyl]-L-lysyl-[protein] + CoA</text>
        <dbReference type="Rhea" id="RHEA:17017"/>
        <dbReference type="Rhea" id="RHEA-COMP:10475"/>
        <dbReference type="Rhea" id="RHEA-COMP:10478"/>
        <dbReference type="ChEBI" id="CHEBI:57287"/>
        <dbReference type="ChEBI" id="CHEBI:57288"/>
        <dbReference type="ChEBI" id="CHEBI:83100"/>
        <dbReference type="ChEBI" id="CHEBI:83111"/>
        <dbReference type="EC" id="2.3.1.12"/>
    </reaction>
</comment>
<dbReference type="GO" id="GO:0006086">
    <property type="term" value="P:pyruvate decarboxylation to acetyl-CoA"/>
    <property type="evidence" value="ECO:0007669"/>
    <property type="project" value="TreeGrafter"/>
</dbReference>
<accession>A0AAU6W623</accession>